<protein>
    <submittedName>
        <fullName evidence="2">Uncharacterized protein</fullName>
    </submittedName>
</protein>
<keyword evidence="3" id="KW-1185">Reference proteome</keyword>
<sequence>MSSSGSHGHQGPSQHNHQKVPTVKPPSQEATMAVLGAPGLPEFGSAIGSHGHQGPSQHANQKIPTVKPPSQEATMAVSGASGLPVMGSGIGSHGHRGTPQQVNAPAMIGTSSSQHSHACAPQGPGHQHGAKGKNSGGSHHGSSHHHA</sequence>
<organism evidence="2 3">
    <name type="scientific">Hyaloscypha hepaticicola</name>
    <dbReference type="NCBI Taxonomy" id="2082293"/>
    <lineage>
        <taxon>Eukaryota</taxon>
        <taxon>Fungi</taxon>
        <taxon>Dikarya</taxon>
        <taxon>Ascomycota</taxon>
        <taxon>Pezizomycotina</taxon>
        <taxon>Leotiomycetes</taxon>
        <taxon>Helotiales</taxon>
        <taxon>Hyaloscyphaceae</taxon>
        <taxon>Hyaloscypha</taxon>
    </lineage>
</organism>
<feature type="compositionally biased region" description="Low complexity" evidence="1">
    <location>
        <begin position="1"/>
        <end position="15"/>
    </location>
</feature>
<evidence type="ECO:0000313" key="2">
    <source>
        <dbReference type="EMBL" id="PMD18063.1"/>
    </source>
</evidence>
<evidence type="ECO:0000256" key="1">
    <source>
        <dbReference type="SAM" id="MobiDB-lite"/>
    </source>
</evidence>
<gene>
    <name evidence="2" type="ORF">NA56DRAFT_707106</name>
</gene>
<dbReference type="AlphaFoldDB" id="A0A2J6PVL7"/>
<accession>A0A2J6PVL7</accession>
<evidence type="ECO:0000313" key="3">
    <source>
        <dbReference type="Proteomes" id="UP000235672"/>
    </source>
</evidence>
<proteinExistence type="predicted"/>
<dbReference type="EMBL" id="KZ613496">
    <property type="protein sequence ID" value="PMD18063.1"/>
    <property type="molecule type" value="Genomic_DNA"/>
</dbReference>
<dbReference type="Proteomes" id="UP000235672">
    <property type="component" value="Unassembled WGS sequence"/>
</dbReference>
<reference evidence="2 3" key="1">
    <citation type="submission" date="2016-05" db="EMBL/GenBank/DDBJ databases">
        <title>A degradative enzymes factory behind the ericoid mycorrhizal symbiosis.</title>
        <authorList>
            <consortium name="DOE Joint Genome Institute"/>
            <person name="Martino E."/>
            <person name="Morin E."/>
            <person name="Grelet G."/>
            <person name="Kuo A."/>
            <person name="Kohler A."/>
            <person name="Daghino S."/>
            <person name="Barry K."/>
            <person name="Choi C."/>
            <person name="Cichocki N."/>
            <person name="Clum A."/>
            <person name="Copeland A."/>
            <person name="Hainaut M."/>
            <person name="Haridas S."/>
            <person name="Labutti K."/>
            <person name="Lindquist E."/>
            <person name="Lipzen A."/>
            <person name="Khouja H.-R."/>
            <person name="Murat C."/>
            <person name="Ohm R."/>
            <person name="Olson A."/>
            <person name="Spatafora J."/>
            <person name="Veneault-Fourrey C."/>
            <person name="Henrissat B."/>
            <person name="Grigoriev I."/>
            <person name="Martin F."/>
            <person name="Perotto S."/>
        </authorList>
    </citation>
    <scope>NUCLEOTIDE SEQUENCE [LARGE SCALE GENOMIC DNA]</scope>
    <source>
        <strain evidence="2 3">UAMH 7357</strain>
    </source>
</reference>
<feature type="compositionally biased region" description="Polar residues" evidence="1">
    <location>
        <begin position="54"/>
        <end position="63"/>
    </location>
</feature>
<feature type="region of interest" description="Disordered" evidence="1">
    <location>
        <begin position="1"/>
        <end position="147"/>
    </location>
</feature>
<name>A0A2J6PVL7_9HELO</name>
<feature type="compositionally biased region" description="Polar residues" evidence="1">
    <location>
        <begin position="98"/>
        <end position="116"/>
    </location>
</feature>